<name>A0A0C3BK56_SERVB</name>
<evidence type="ECO:0000313" key="2">
    <source>
        <dbReference type="EMBL" id="KIM32464.1"/>
    </source>
</evidence>
<organism evidence="2 3">
    <name type="scientific">Serendipita vermifera MAFF 305830</name>
    <dbReference type="NCBI Taxonomy" id="933852"/>
    <lineage>
        <taxon>Eukaryota</taxon>
        <taxon>Fungi</taxon>
        <taxon>Dikarya</taxon>
        <taxon>Basidiomycota</taxon>
        <taxon>Agaricomycotina</taxon>
        <taxon>Agaricomycetes</taxon>
        <taxon>Sebacinales</taxon>
        <taxon>Serendipitaceae</taxon>
        <taxon>Serendipita</taxon>
    </lineage>
</organism>
<keyword evidence="3" id="KW-1185">Reference proteome</keyword>
<evidence type="ECO:0000256" key="1">
    <source>
        <dbReference type="SAM" id="Phobius"/>
    </source>
</evidence>
<dbReference type="HOGENOM" id="CLU_1533491_0_0_1"/>
<feature type="transmembrane region" description="Helical" evidence="1">
    <location>
        <begin position="107"/>
        <end position="130"/>
    </location>
</feature>
<dbReference type="Proteomes" id="UP000054097">
    <property type="component" value="Unassembled WGS sequence"/>
</dbReference>
<proteinExistence type="predicted"/>
<accession>A0A0C3BK56</accession>
<keyword evidence="1" id="KW-0472">Membrane</keyword>
<protein>
    <submittedName>
        <fullName evidence="2">Uncharacterized protein</fullName>
    </submittedName>
</protein>
<reference evidence="3" key="2">
    <citation type="submission" date="2015-01" db="EMBL/GenBank/DDBJ databases">
        <title>Evolutionary Origins and Diversification of the Mycorrhizal Mutualists.</title>
        <authorList>
            <consortium name="DOE Joint Genome Institute"/>
            <consortium name="Mycorrhizal Genomics Consortium"/>
            <person name="Kohler A."/>
            <person name="Kuo A."/>
            <person name="Nagy L.G."/>
            <person name="Floudas D."/>
            <person name="Copeland A."/>
            <person name="Barry K.W."/>
            <person name="Cichocki N."/>
            <person name="Veneault-Fourrey C."/>
            <person name="LaButti K."/>
            <person name="Lindquist E.A."/>
            <person name="Lipzen A."/>
            <person name="Lundell T."/>
            <person name="Morin E."/>
            <person name="Murat C."/>
            <person name="Riley R."/>
            <person name="Ohm R."/>
            <person name="Sun H."/>
            <person name="Tunlid A."/>
            <person name="Henrissat B."/>
            <person name="Grigoriev I.V."/>
            <person name="Hibbett D.S."/>
            <person name="Martin F."/>
        </authorList>
    </citation>
    <scope>NUCLEOTIDE SEQUENCE [LARGE SCALE GENOMIC DNA]</scope>
    <source>
        <strain evidence="3">MAFF 305830</strain>
    </source>
</reference>
<dbReference type="AlphaFoldDB" id="A0A0C3BK56"/>
<reference evidence="2 3" key="1">
    <citation type="submission" date="2014-04" db="EMBL/GenBank/DDBJ databases">
        <authorList>
            <consortium name="DOE Joint Genome Institute"/>
            <person name="Kuo A."/>
            <person name="Zuccaro A."/>
            <person name="Kohler A."/>
            <person name="Nagy L.G."/>
            <person name="Floudas D."/>
            <person name="Copeland A."/>
            <person name="Barry K.W."/>
            <person name="Cichocki N."/>
            <person name="Veneault-Fourrey C."/>
            <person name="LaButti K."/>
            <person name="Lindquist E.A."/>
            <person name="Lipzen A."/>
            <person name="Lundell T."/>
            <person name="Morin E."/>
            <person name="Murat C."/>
            <person name="Sun H."/>
            <person name="Tunlid A."/>
            <person name="Henrissat B."/>
            <person name="Grigoriev I.V."/>
            <person name="Hibbett D.S."/>
            <person name="Martin F."/>
            <person name="Nordberg H.P."/>
            <person name="Cantor M.N."/>
            <person name="Hua S.X."/>
        </authorList>
    </citation>
    <scope>NUCLEOTIDE SEQUENCE [LARGE SCALE GENOMIC DNA]</scope>
    <source>
        <strain evidence="2 3">MAFF 305830</strain>
    </source>
</reference>
<sequence length="175" mass="19268">MGVKQHDRGIWGILTSQLGTVHPSECTVFQKFMSALLLVQYAHMQFATQNWYSNMHGRQTYGTFDALRLEEDATGALSVSGAELPYMLVGDPERAVMASTAINQQRMLVLGSIIYWLFIPLFIISGTLTFPCGDAGFPVETSSYTLPANSSRFCHTSSTCHSLFTSFAPTSIPRA</sequence>
<gene>
    <name evidence="2" type="ORF">M408DRAFT_219372</name>
</gene>
<keyword evidence="1" id="KW-1133">Transmembrane helix</keyword>
<dbReference type="EMBL" id="KN824280">
    <property type="protein sequence ID" value="KIM32464.1"/>
    <property type="molecule type" value="Genomic_DNA"/>
</dbReference>
<evidence type="ECO:0000313" key="3">
    <source>
        <dbReference type="Proteomes" id="UP000054097"/>
    </source>
</evidence>
<keyword evidence="1" id="KW-0812">Transmembrane</keyword>